<reference evidence="2" key="1">
    <citation type="submission" date="2014-09" db="EMBL/GenBank/DDBJ databases">
        <authorList>
            <person name="Magalhaes I.L.F."/>
            <person name="Oliveira U."/>
            <person name="Santos F.R."/>
            <person name="Vidigal T.H.D.A."/>
            <person name="Brescovit A.D."/>
            <person name="Santos A.J."/>
        </authorList>
    </citation>
    <scope>NUCLEOTIDE SEQUENCE</scope>
    <source>
        <tissue evidence="2">Shoot tissue taken approximately 20 cm above the soil surface</tissue>
    </source>
</reference>
<dbReference type="EMBL" id="GBRH01179892">
    <property type="protein sequence ID" value="JAE18004.1"/>
    <property type="molecule type" value="Transcribed_RNA"/>
</dbReference>
<name>A0A0A9G3E1_ARUDO</name>
<protein>
    <submittedName>
        <fullName evidence="2">Uncharacterized protein</fullName>
    </submittedName>
</protein>
<feature type="compositionally biased region" description="Acidic residues" evidence="1">
    <location>
        <begin position="61"/>
        <end position="71"/>
    </location>
</feature>
<organism evidence="2">
    <name type="scientific">Arundo donax</name>
    <name type="common">Giant reed</name>
    <name type="synonym">Donax arundinaceus</name>
    <dbReference type="NCBI Taxonomy" id="35708"/>
    <lineage>
        <taxon>Eukaryota</taxon>
        <taxon>Viridiplantae</taxon>
        <taxon>Streptophyta</taxon>
        <taxon>Embryophyta</taxon>
        <taxon>Tracheophyta</taxon>
        <taxon>Spermatophyta</taxon>
        <taxon>Magnoliopsida</taxon>
        <taxon>Liliopsida</taxon>
        <taxon>Poales</taxon>
        <taxon>Poaceae</taxon>
        <taxon>PACMAD clade</taxon>
        <taxon>Arundinoideae</taxon>
        <taxon>Arundineae</taxon>
        <taxon>Arundo</taxon>
    </lineage>
</organism>
<accession>A0A0A9G3E1</accession>
<evidence type="ECO:0000256" key="1">
    <source>
        <dbReference type="SAM" id="MobiDB-lite"/>
    </source>
</evidence>
<reference evidence="2" key="2">
    <citation type="journal article" date="2015" name="Data Brief">
        <title>Shoot transcriptome of the giant reed, Arundo donax.</title>
        <authorList>
            <person name="Barrero R.A."/>
            <person name="Guerrero F.D."/>
            <person name="Moolhuijzen P."/>
            <person name="Goolsby J.A."/>
            <person name="Tidwell J."/>
            <person name="Bellgard S.E."/>
            <person name="Bellgard M.I."/>
        </authorList>
    </citation>
    <scope>NUCLEOTIDE SEQUENCE</scope>
    <source>
        <tissue evidence="2">Shoot tissue taken approximately 20 cm above the soil surface</tissue>
    </source>
</reference>
<feature type="compositionally biased region" description="Acidic residues" evidence="1">
    <location>
        <begin position="26"/>
        <end position="43"/>
    </location>
</feature>
<dbReference type="AlphaFoldDB" id="A0A0A9G3E1"/>
<feature type="region of interest" description="Disordered" evidence="1">
    <location>
        <begin position="26"/>
        <end position="101"/>
    </location>
</feature>
<feature type="compositionally biased region" description="Low complexity" evidence="1">
    <location>
        <begin position="72"/>
        <end position="83"/>
    </location>
</feature>
<proteinExistence type="predicted"/>
<evidence type="ECO:0000313" key="2">
    <source>
        <dbReference type="EMBL" id="JAE18004.1"/>
    </source>
</evidence>
<sequence length="101" mass="10379">MHGPPRRSQSRSGDVDVVVVVAAGIDGEDDVDGVEDAGEVAEDGEQHADPELHGAAAVAEADAEGREEDGAQELQAPAAARAQPHLVLLLRPRAGGDRIAD</sequence>